<comment type="caution">
    <text evidence="1">The sequence shown here is derived from an EMBL/GenBank/DDBJ whole genome shotgun (WGS) entry which is preliminary data.</text>
</comment>
<dbReference type="EMBL" id="JAATIQ010000046">
    <property type="protein sequence ID" value="KAF4394148.1"/>
    <property type="molecule type" value="Genomic_DNA"/>
</dbReference>
<organism evidence="1 2">
    <name type="scientific">Cannabis sativa</name>
    <name type="common">Hemp</name>
    <name type="synonym">Marijuana</name>
    <dbReference type="NCBI Taxonomy" id="3483"/>
    <lineage>
        <taxon>Eukaryota</taxon>
        <taxon>Viridiplantae</taxon>
        <taxon>Streptophyta</taxon>
        <taxon>Embryophyta</taxon>
        <taxon>Tracheophyta</taxon>
        <taxon>Spermatophyta</taxon>
        <taxon>Magnoliopsida</taxon>
        <taxon>eudicotyledons</taxon>
        <taxon>Gunneridae</taxon>
        <taxon>Pentapetalae</taxon>
        <taxon>rosids</taxon>
        <taxon>fabids</taxon>
        <taxon>Rosales</taxon>
        <taxon>Cannabaceae</taxon>
        <taxon>Cannabis</taxon>
    </lineage>
</organism>
<sequence>MSEQRFIGRSTGSLMIGHECPEVVIVYSCRSEGGMGRRRTLGGIYQQRPWPIHVACLTNVSNGDIINLFTGIASSVLLKVLRQPLPSPNDYRPPNLLVCNIHPSPQVQILDTEYNPKVLQRFKYYGRKTLAEFPKSIELGNLRPGQDPNNKEHTTTIASAPASYGFDEQQAPSPNKMKSSKLRLTKRAPIREIARSCIGFQKCAPSSHALAHLSPGTISKVFKSWRGASFSKSSFSLVDLERGALTFFGSFPARMFASLD</sequence>
<protein>
    <submittedName>
        <fullName evidence="1">Uncharacterized protein</fullName>
    </submittedName>
</protein>
<evidence type="ECO:0000313" key="2">
    <source>
        <dbReference type="Proteomes" id="UP000583929"/>
    </source>
</evidence>
<evidence type="ECO:0000313" key="1">
    <source>
        <dbReference type="EMBL" id="KAF4394148.1"/>
    </source>
</evidence>
<dbReference type="Proteomes" id="UP000583929">
    <property type="component" value="Unassembled WGS sequence"/>
</dbReference>
<proteinExistence type="predicted"/>
<name>A0A7J6HHH3_CANSA</name>
<keyword evidence="2" id="KW-1185">Reference proteome</keyword>
<accession>A0A7J6HHH3</accession>
<reference evidence="1 2" key="1">
    <citation type="journal article" date="2020" name="bioRxiv">
        <title>Sequence and annotation of 42 cannabis genomes reveals extensive copy number variation in cannabinoid synthesis and pathogen resistance genes.</title>
        <authorList>
            <person name="Mckernan K.J."/>
            <person name="Helbert Y."/>
            <person name="Kane L.T."/>
            <person name="Ebling H."/>
            <person name="Zhang L."/>
            <person name="Liu B."/>
            <person name="Eaton Z."/>
            <person name="Mclaughlin S."/>
            <person name="Kingan S."/>
            <person name="Baybayan P."/>
            <person name="Concepcion G."/>
            <person name="Jordan M."/>
            <person name="Riva A."/>
            <person name="Barbazuk W."/>
            <person name="Harkins T."/>
        </authorList>
    </citation>
    <scope>NUCLEOTIDE SEQUENCE [LARGE SCALE GENOMIC DNA]</scope>
    <source>
        <strain evidence="2">cv. Jamaican Lion 4</strain>
        <tissue evidence="1">Leaf</tissue>
    </source>
</reference>
<gene>
    <name evidence="1" type="ORF">G4B88_000659</name>
</gene>
<dbReference type="AlphaFoldDB" id="A0A7J6HHH3"/>